<evidence type="ECO:0000256" key="3">
    <source>
        <dbReference type="ARBA" id="ARBA00011245"/>
    </source>
</evidence>
<dbReference type="eggNOG" id="COG0018">
    <property type="taxonomic scope" value="Bacteria"/>
</dbReference>
<dbReference type="InterPro" id="IPR035684">
    <property type="entry name" value="ArgRS_core"/>
</dbReference>
<proteinExistence type="inferred from homology"/>
<dbReference type="Gene3D" id="1.10.730.10">
    <property type="entry name" value="Isoleucyl-tRNA Synthetase, Domain 1"/>
    <property type="match status" value="1"/>
</dbReference>
<dbReference type="InterPro" id="IPR009080">
    <property type="entry name" value="tRNAsynth_Ia_anticodon-bd"/>
</dbReference>
<dbReference type="HOGENOM" id="CLU_006406_0_1_7"/>
<comment type="similarity">
    <text evidence="2 11 12">Belongs to the class-I aminoacyl-tRNA synthetase family.</text>
</comment>
<evidence type="ECO:0000256" key="11">
    <source>
        <dbReference type="HAMAP-Rule" id="MF_00123"/>
    </source>
</evidence>
<dbReference type="SUPFAM" id="SSF47323">
    <property type="entry name" value="Anticodon-binding domain of a subclass of class I aminoacyl-tRNA synthetases"/>
    <property type="match status" value="1"/>
</dbReference>
<dbReference type="Gene3D" id="3.30.1360.70">
    <property type="entry name" value="Arginyl tRNA synthetase N-terminal domain"/>
    <property type="match status" value="1"/>
</dbReference>
<feature type="short sequence motif" description="'HIGH' region" evidence="11">
    <location>
        <begin position="131"/>
        <end position="141"/>
    </location>
</feature>
<gene>
    <name evidence="11" type="primary">argS</name>
    <name evidence="15" type="ordered locus">Sfum_0561</name>
</gene>
<dbReference type="InterPro" id="IPR001278">
    <property type="entry name" value="Arg-tRNA-ligase"/>
</dbReference>
<dbReference type="InterPro" id="IPR036695">
    <property type="entry name" value="Arg-tRNA-synth_N_sf"/>
</dbReference>
<evidence type="ECO:0000313" key="15">
    <source>
        <dbReference type="EMBL" id="ABK16260.1"/>
    </source>
</evidence>
<evidence type="ECO:0000256" key="9">
    <source>
        <dbReference type="ARBA" id="ARBA00023146"/>
    </source>
</evidence>
<organism evidence="15 16">
    <name type="scientific">Syntrophobacter fumaroxidans (strain DSM 10017 / MPOB)</name>
    <dbReference type="NCBI Taxonomy" id="335543"/>
    <lineage>
        <taxon>Bacteria</taxon>
        <taxon>Pseudomonadati</taxon>
        <taxon>Thermodesulfobacteriota</taxon>
        <taxon>Syntrophobacteria</taxon>
        <taxon>Syntrophobacterales</taxon>
        <taxon>Syntrophobacteraceae</taxon>
        <taxon>Syntrophobacter</taxon>
    </lineage>
</organism>
<dbReference type="Pfam" id="PF05746">
    <property type="entry name" value="DALR_1"/>
    <property type="match status" value="1"/>
</dbReference>
<dbReference type="PANTHER" id="PTHR11956">
    <property type="entry name" value="ARGINYL-TRNA SYNTHETASE"/>
    <property type="match status" value="1"/>
</dbReference>
<sequence length="559" mass="63053">MSTVRNVLIGMLSDSLSRLLPEASEHLDPTCIELDIPKLPEHGDYATNVALALTRRLKRNPREIAGKIVGGLNDPDNLLQKVEIAGPGFINFFFHPRAWHGILTDILADPRNYGRLDLGEGHRVQVEFVSANPTGPLHIGHGRGAATGDALANILEACGYAVEREYYINDAGNQMDTLGRSLYFRYQEALGEPVEFPDAHYRGEYMKDLARDFLRDNGDRYLRAPLDEVLPLFTRFAADRILEGIKDDLGEFGVSFDQWFSERSLHAEDAIRRTVEDLNRRGFIYESEGAVWFKSTAFGDEKDRVVIRANGVSTYFAADLAYHRNKYDRGYDKVVDIWGADHHGYVERMLAGVEALGRNREDLRIVLVQLVNLLRAGKPVAMSTRAGEFVTLREVVDEVGKDAARFIFLTRRSDSPLDFDLDVAKARTNDNPVFYVQYAHARLCSIFQVAAERGLVCDWANGKDIPDLGLLTLAQELQIIKFLGEYPAILANCSRSMEPHFIPYYLHELVSLFHSYYNQNRVIGDDPELTRARLFMAAAIREVIRNALELLGVSAPEKM</sequence>
<accession>A0LFQ8</accession>
<protein>
    <recommendedName>
        <fullName evidence="11">Arginine--tRNA ligase</fullName>
        <ecNumber evidence="11">6.1.1.19</ecNumber>
    </recommendedName>
    <alternativeName>
        <fullName evidence="11">Arginyl-tRNA synthetase</fullName>
        <shortName evidence="11">ArgRS</shortName>
    </alternativeName>
</protein>
<dbReference type="KEGG" id="sfu:Sfum_0561"/>
<dbReference type="InterPro" id="IPR001412">
    <property type="entry name" value="aa-tRNA-synth_I_CS"/>
</dbReference>
<comment type="subunit">
    <text evidence="3 11">Monomer.</text>
</comment>
<name>A0LFQ8_SYNFM</name>
<dbReference type="EC" id="6.1.1.19" evidence="11"/>
<dbReference type="FunCoup" id="A0LFQ8">
    <property type="interactions" value="523"/>
</dbReference>
<dbReference type="SMART" id="SM00836">
    <property type="entry name" value="DALR_1"/>
    <property type="match status" value="1"/>
</dbReference>
<dbReference type="GO" id="GO:0005737">
    <property type="term" value="C:cytoplasm"/>
    <property type="evidence" value="ECO:0007669"/>
    <property type="project" value="UniProtKB-SubCell"/>
</dbReference>
<dbReference type="GO" id="GO:0005524">
    <property type="term" value="F:ATP binding"/>
    <property type="evidence" value="ECO:0007669"/>
    <property type="project" value="UniProtKB-UniRule"/>
</dbReference>
<dbReference type="PROSITE" id="PS00178">
    <property type="entry name" value="AA_TRNA_LIGASE_I"/>
    <property type="match status" value="1"/>
</dbReference>
<evidence type="ECO:0000313" key="16">
    <source>
        <dbReference type="Proteomes" id="UP000001784"/>
    </source>
</evidence>
<dbReference type="AlphaFoldDB" id="A0LFQ8"/>
<dbReference type="STRING" id="335543.Sfum_0561"/>
<dbReference type="Proteomes" id="UP000001784">
    <property type="component" value="Chromosome"/>
</dbReference>
<dbReference type="InParanoid" id="A0LFQ8"/>
<keyword evidence="4 11" id="KW-0963">Cytoplasm</keyword>
<keyword evidence="8 11" id="KW-0648">Protein biosynthesis</keyword>
<dbReference type="EMBL" id="CP000478">
    <property type="protein sequence ID" value="ABK16260.1"/>
    <property type="molecule type" value="Genomic_DNA"/>
</dbReference>
<evidence type="ECO:0000259" key="14">
    <source>
        <dbReference type="SMART" id="SM01016"/>
    </source>
</evidence>
<dbReference type="OrthoDB" id="9803211at2"/>
<keyword evidence="6 11" id="KW-0547">Nucleotide-binding</keyword>
<feature type="domain" description="DALR anticodon binding" evidence="13">
    <location>
        <begin position="436"/>
        <end position="559"/>
    </location>
</feature>
<dbReference type="Pfam" id="PF00750">
    <property type="entry name" value="tRNA-synt_1d"/>
    <property type="match status" value="1"/>
</dbReference>
<dbReference type="PRINTS" id="PR01038">
    <property type="entry name" value="TRNASYNTHARG"/>
</dbReference>
<dbReference type="GO" id="GO:0006420">
    <property type="term" value="P:arginyl-tRNA aminoacylation"/>
    <property type="evidence" value="ECO:0007669"/>
    <property type="project" value="UniProtKB-UniRule"/>
</dbReference>
<comment type="catalytic activity">
    <reaction evidence="10 11">
        <text>tRNA(Arg) + L-arginine + ATP = L-arginyl-tRNA(Arg) + AMP + diphosphate</text>
        <dbReference type="Rhea" id="RHEA:20301"/>
        <dbReference type="Rhea" id="RHEA-COMP:9658"/>
        <dbReference type="Rhea" id="RHEA-COMP:9673"/>
        <dbReference type="ChEBI" id="CHEBI:30616"/>
        <dbReference type="ChEBI" id="CHEBI:32682"/>
        <dbReference type="ChEBI" id="CHEBI:33019"/>
        <dbReference type="ChEBI" id="CHEBI:78442"/>
        <dbReference type="ChEBI" id="CHEBI:78513"/>
        <dbReference type="ChEBI" id="CHEBI:456215"/>
        <dbReference type="EC" id="6.1.1.19"/>
    </reaction>
</comment>
<dbReference type="Pfam" id="PF03485">
    <property type="entry name" value="Arg_tRNA_synt_N"/>
    <property type="match status" value="1"/>
</dbReference>
<dbReference type="InterPro" id="IPR005148">
    <property type="entry name" value="Arg-tRNA-synth_N"/>
</dbReference>
<comment type="subcellular location">
    <subcellularLocation>
        <location evidence="1 11">Cytoplasm</location>
    </subcellularLocation>
</comment>
<dbReference type="InterPro" id="IPR014729">
    <property type="entry name" value="Rossmann-like_a/b/a_fold"/>
</dbReference>
<dbReference type="RefSeq" id="WP_011697433.1">
    <property type="nucleotide sequence ID" value="NC_008554.1"/>
</dbReference>
<dbReference type="PANTHER" id="PTHR11956:SF5">
    <property type="entry name" value="ARGININE--TRNA LIGASE, CYTOPLASMIC"/>
    <property type="match status" value="1"/>
</dbReference>
<dbReference type="SUPFAM" id="SSF55190">
    <property type="entry name" value="Arginyl-tRNA synthetase (ArgRS), N-terminal 'additional' domain"/>
    <property type="match status" value="1"/>
</dbReference>
<evidence type="ECO:0000256" key="5">
    <source>
        <dbReference type="ARBA" id="ARBA00022598"/>
    </source>
</evidence>
<evidence type="ECO:0000256" key="1">
    <source>
        <dbReference type="ARBA" id="ARBA00004496"/>
    </source>
</evidence>
<dbReference type="NCBIfam" id="TIGR00456">
    <property type="entry name" value="argS"/>
    <property type="match status" value="1"/>
</dbReference>
<dbReference type="SUPFAM" id="SSF52374">
    <property type="entry name" value="Nucleotidylyl transferase"/>
    <property type="match status" value="1"/>
</dbReference>
<evidence type="ECO:0000259" key="13">
    <source>
        <dbReference type="SMART" id="SM00836"/>
    </source>
</evidence>
<keyword evidence="9 11" id="KW-0030">Aminoacyl-tRNA synthetase</keyword>
<keyword evidence="16" id="KW-1185">Reference proteome</keyword>
<evidence type="ECO:0000256" key="12">
    <source>
        <dbReference type="RuleBase" id="RU363038"/>
    </source>
</evidence>
<evidence type="ECO:0000256" key="6">
    <source>
        <dbReference type="ARBA" id="ARBA00022741"/>
    </source>
</evidence>
<dbReference type="Gene3D" id="3.40.50.620">
    <property type="entry name" value="HUPs"/>
    <property type="match status" value="1"/>
</dbReference>
<evidence type="ECO:0000256" key="7">
    <source>
        <dbReference type="ARBA" id="ARBA00022840"/>
    </source>
</evidence>
<reference evidence="15 16" key="1">
    <citation type="submission" date="2006-10" db="EMBL/GenBank/DDBJ databases">
        <title>Complete sequence of Syntrophobacter fumaroxidans MPOB.</title>
        <authorList>
            <consortium name="US DOE Joint Genome Institute"/>
            <person name="Copeland A."/>
            <person name="Lucas S."/>
            <person name="Lapidus A."/>
            <person name="Barry K."/>
            <person name="Detter J.C."/>
            <person name="Glavina del Rio T."/>
            <person name="Hammon N."/>
            <person name="Israni S."/>
            <person name="Pitluck S."/>
            <person name="Goltsman E.G."/>
            <person name="Martinez M."/>
            <person name="Schmutz J."/>
            <person name="Larimer F."/>
            <person name="Land M."/>
            <person name="Hauser L."/>
            <person name="Kyrpides N."/>
            <person name="Kim E."/>
            <person name="Boone D.R."/>
            <person name="Brockman F."/>
            <person name="Culley D."/>
            <person name="Ferry J."/>
            <person name="Gunsalus R."/>
            <person name="McInerney M.J."/>
            <person name="Morrison M."/>
            <person name="Plugge C."/>
            <person name="Rohlin L."/>
            <person name="Scholten J."/>
            <person name="Sieber J."/>
            <person name="Stams A.J.M."/>
            <person name="Worm P."/>
            <person name="Henstra A.M."/>
            <person name="Richardson P."/>
        </authorList>
    </citation>
    <scope>NUCLEOTIDE SEQUENCE [LARGE SCALE GENOMIC DNA]</scope>
    <source>
        <strain evidence="16">DSM 10017 / MPOB</strain>
    </source>
</reference>
<evidence type="ECO:0000256" key="2">
    <source>
        <dbReference type="ARBA" id="ARBA00005594"/>
    </source>
</evidence>
<dbReference type="FunFam" id="1.10.730.10:FF:000008">
    <property type="entry name" value="Arginine--tRNA ligase"/>
    <property type="match status" value="1"/>
</dbReference>
<feature type="domain" description="Arginyl tRNA synthetase N-terminal" evidence="14">
    <location>
        <begin position="6"/>
        <end position="94"/>
    </location>
</feature>
<dbReference type="FunFam" id="3.40.50.620:FF:000062">
    <property type="entry name" value="Arginine--tRNA ligase"/>
    <property type="match status" value="1"/>
</dbReference>
<dbReference type="InterPro" id="IPR008909">
    <property type="entry name" value="DALR_anticod-bd"/>
</dbReference>
<dbReference type="GO" id="GO:0004814">
    <property type="term" value="F:arginine-tRNA ligase activity"/>
    <property type="evidence" value="ECO:0007669"/>
    <property type="project" value="UniProtKB-UniRule"/>
</dbReference>
<dbReference type="CDD" id="cd00671">
    <property type="entry name" value="ArgRS_core"/>
    <property type="match status" value="1"/>
</dbReference>
<keyword evidence="5 11" id="KW-0436">Ligase</keyword>
<evidence type="ECO:0000256" key="4">
    <source>
        <dbReference type="ARBA" id="ARBA00022490"/>
    </source>
</evidence>
<evidence type="ECO:0000256" key="10">
    <source>
        <dbReference type="ARBA" id="ARBA00049339"/>
    </source>
</evidence>
<dbReference type="HAMAP" id="MF_00123">
    <property type="entry name" value="Arg_tRNA_synth"/>
    <property type="match status" value="1"/>
</dbReference>
<keyword evidence="7 11" id="KW-0067">ATP-binding</keyword>
<evidence type="ECO:0000256" key="8">
    <source>
        <dbReference type="ARBA" id="ARBA00022917"/>
    </source>
</evidence>
<dbReference type="SMART" id="SM01016">
    <property type="entry name" value="Arg_tRNA_synt_N"/>
    <property type="match status" value="1"/>
</dbReference>